<reference evidence="1 2" key="1">
    <citation type="journal article" date="2019" name="Commun. Biol.">
        <title>The bagworm genome reveals a unique fibroin gene that provides high tensile strength.</title>
        <authorList>
            <person name="Kono N."/>
            <person name="Nakamura H."/>
            <person name="Ohtoshi R."/>
            <person name="Tomita M."/>
            <person name="Numata K."/>
            <person name="Arakawa K."/>
        </authorList>
    </citation>
    <scope>NUCLEOTIDE SEQUENCE [LARGE SCALE GENOMIC DNA]</scope>
</reference>
<comment type="caution">
    <text evidence="1">The sequence shown here is derived from an EMBL/GenBank/DDBJ whole genome shotgun (WGS) entry which is preliminary data.</text>
</comment>
<dbReference type="AlphaFoldDB" id="A0A4C1U832"/>
<dbReference type="Proteomes" id="UP000299102">
    <property type="component" value="Unassembled WGS sequence"/>
</dbReference>
<gene>
    <name evidence="1" type="ORF">EVAR_84783_1</name>
</gene>
<evidence type="ECO:0000313" key="2">
    <source>
        <dbReference type="Proteomes" id="UP000299102"/>
    </source>
</evidence>
<evidence type="ECO:0000313" key="1">
    <source>
        <dbReference type="EMBL" id="GBP22545.1"/>
    </source>
</evidence>
<dbReference type="EMBL" id="BGZK01000141">
    <property type="protein sequence ID" value="GBP22545.1"/>
    <property type="molecule type" value="Genomic_DNA"/>
</dbReference>
<sequence length="107" mass="12734">MPIHNGVPNSSFIVCQRYNFGFKSTTWQRRAGQAVRTDRQTFAARHDTVYCSRHSLLFVHRRSRSPVRERLESASRDRPIYLEHSDFASPTRRQPTRRPFWLNLVFN</sequence>
<keyword evidence="2" id="KW-1185">Reference proteome</keyword>
<proteinExistence type="predicted"/>
<accession>A0A4C1U832</accession>
<protein>
    <submittedName>
        <fullName evidence="1">Uncharacterized protein</fullName>
    </submittedName>
</protein>
<name>A0A4C1U832_EUMVA</name>
<organism evidence="1 2">
    <name type="scientific">Eumeta variegata</name>
    <name type="common">Bagworm moth</name>
    <name type="synonym">Eumeta japonica</name>
    <dbReference type="NCBI Taxonomy" id="151549"/>
    <lineage>
        <taxon>Eukaryota</taxon>
        <taxon>Metazoa</taxon>
        <taxon>Ecdysozoa</taxon>
        <taxon>Arthropoda</taxon>
        <taxon>Hexapoda</taxon>
        <taxon>Insecta</taxon>
        <taxon>Pterygota</taxon>
        <taxon>Neoptera</taxon>
        <taxon>Endopterygota</taxon>
        <taxon>Lepidoptera</taxon>
        <taxon>Glossata</taxon>
        <taxon>Ditrysia</taxon>
        <taxon>Tineoidea</taxon>
        <taxon>Psychidae</taxon>
        <taxon>Oiketicinae</taxon>
        <taxon>Eumeta</taxon>
    </lineage>
</organism>